<feature type="compositionally biased region" description="Basic and acidic residues" evidence="1">
    <location>
        <begin position="129"/>
        <end position="139"/>
    </location>
</feature>
<dbReference type="KEGG" id="lfa:LFA_2354"/>
<dbReference type="RefSeq" id="WP_045096172.1">
    <property type="nucleotide sequence ID" value="NZ_LN614827.1"/>
</dbReference>
<gene>
    <name evidence="2" type="ORF">LFA_2354</name>
</gene>
<dbReference type="AlphaFoldDB" id="A0A098G8C7"/>
<dbReference type="HOGENOM" id="CLU_1756564_0_0_6"/>
<evidence type="ECO:0000256" key="1">
    <source>
        <dbReference type="SAM" id="MobiDB-lite"/>
    </source>
</evidence>
<protein>
    <submittedName>
        <fullName evidence="2">Uncharacterized protein</fullName>
    </submittedName>
</protein>
<dbReference type="Proteomes" id="UP000032430">
    <property type="component" value="Chromosome I"/>
</dbReference>
<evidence type="ECO:0000313" key="2">
    <source>
        <dbReference type="EMBL" id="CEG57725.1"/>
    </source>
</evidence>
<reference evidence="3" key="1">
    <citation type="submission" date="2014-09" db="EMBL/GenBank/DDBJ databases">
        <authorList>
            <person name="Gomez-Valero L."/>
        </authorList>
    </citation>
    <scope>NUCLEOTIDE SEQUENCE [LARGE SCALE GENOMIC DNA]</scope>
    <source>
        <strain evidence="3">ATCC700992</strain>
    </source>
</reference>
<feature type="region of interest" description="Disordered" evidence="1">
    <location>
        <begin position="129"/>
        <end position="148"/>
    </location>
</feature>
<proteinExistence type="predicted"/>
<dbReference type="EMBL" id="LN614827">
    <property type="protein sequence ID" value="CEG57725.1"/>
    <property type="molecule type" value="Genomic_DNA"/>
</dbReference>
<sequence length="148" mass="17287">MTKSNEKEKQYVIIYPIRYDDIIESGEYRVLGPINEDWIKADLPHWMKRDHVFENELLKVELYMPLEKFDEHIVHKGGVNKTKEIVDLFLKMNNECKPKDVPSLRSLAAKTLAKDLHFFKPEMATEEAKEAVEEAKEAENEAVGQLKK</sequence>
<name>A0A098G8C7_9GAMM</name>
<accession>A0A098G8C7</accession>
<keyword evidence="3" id="KW-1185">Reference proteome</keyword>
<dbReference type="OrthoDB" id="9769355at2"/>
<evidence type="ECO:0000313" key="3">
    <source>
        <dbReference type="Proteomes" id="UP000032430"/>
    </source>
</evidence>
<organism evidence="2 3">
    <name type="scientific">Legionella fallonii LLAP-10</name>
    <dbReference type="NCBI Taxonomy" id="1212491"/>
    <lineage>
        <taxon>Bacteria</taxon>
        <taxon>Pseudomonadati</taxon>
        <taxon>Pseudomonadota</taxon>
        <taxon>Gammaproteobacteria</taxon>
        <taxon>Legionellales</taxon>
        <taxon>Legionellaceae</taxon>
        <taxon>Legionella</taxon>
    </lineage>
</organism>